<keyword evidence="5" id="KW-0249">Electron transport</keyword>
<evidence type="ECO:0000256" key="8">
    <source>
        <dbReference type="SAM" id="MobiDB-lite"/>
    </source>
</evidence>
<dbReference type="PATRIC" id="fig|1029756.8.peg.536"/>
<dbReference type="HOGENOM" id="CLU_077329_0_0_5"/>
<keyword evidence="4" id="KW-0677">Repeat</keyword>
<proteinExistence type="predicted"/>
<gene>
    <name evidence="10" type="ORF">W911_02525</name>
</gene>
<dbReference type="KEGG" id="hni:W911_02525"/>
<dbReference type="InterPro" id="IPR017896">
    <property type="entry name" value="4Fe4S_Fe-S-bd"/>
</dbReference>
<organism evidence="10 11">
    <name type="scientific">Hyphomicrobium nitrativorans NL23</name>
    <dbReference type="NCBI Taxonomy" id="1029756"/>
    <lineage>
        <taxon>Bacteria</taxon>
        <taxon>Pseudomonadati</taxon>
        <taxon>Pseudomonadota</taxon>
        <taxon>Alphaproteobacteria</taxon>
        <taxon>Hyphomicrobiales</taxon>
        <taxon>Hyphomicrobiaceae</taxon>
        <taxon>Hyphomicrobium</taxon>
    </lineage>
</organism>
<dbReference type="STRING" id="1029756.W911_02525"/>
<sequence>MKNPSPIGQHPAPAESARPGTERAPPARKAEKTSSSAVSRRDFLGGAAKSAGVACLAAVALDQFIRTARSTEAKALRPPGAIDEEEFLSACVRCGLCVRACPYDTLHLATLGDSAAIGTPYFVARETPCFMCHDVPCAKACPTGALNAEIPNIRHADMGLAVLVDHETCLNYKGMHCSICYRVCPIRNEAITLEKQTIKGRQMVIPVVHSTKCTGCGHCEKHCVLEEAAIRVLPRPLGQGKAGRNNAGRGLTGHGSLKRGV</sequence>
<keyword evidence="6" id="KW-0408">Iron</keyword>
<feature type="domain" description="4Fe-4S ferredoxin-type" evidence="9">
    <location>
        <begin position="119"/>
        <end position="151"/>
    </location>
</feature>
<dbReference type="NCBIfam" id="TIGR00397">
    <property type="entry name" value="mauM_napG"/>
    <property type="match status" value="1"/>
</dbReference>
<feature type="region of interest" description="Disordered" evidence="8">
    <location>
        <begin position="239"/>
        <end position="261"/>
    </location>
</feature>
<accession>V5SAS5</accession>
<keyword evidence="11" id="KW-1185">Reference proteome</keyword>
<reference evidence="10 11" key="1">
    <citation type="journal article" date="2014" name="Genome Announc.">
        <title>Complete Genome Sequence of Hyphomicrobium nitrativorans Strain NL23, a Denitrifying Bacterium Isolated from Biofilm of a Methanol-Fed Denitrification System Treating Seawater at the Montreal Biodome.</title>
        <authorList>
            <person name="Martineau C."/>
            <person name="Villeneuve C."/>
            <person name="Mauffrey F."/>
            <person name="Villemur R."/>
        </authorList>
    </citation>
    <scope>NUCLEOTIDE SEQUENCE [LARGE SCALE GENOMIC DNA]</scope>
    <source>
        <strain evidence="10">NL23</strain>
    </source>
</reference>
<dbReference type="GO" id="GO:0046872">
    <property type="term" value="F:metal ion binding"/>
    <property type="evidence" value="ECO:0007669"/>
    <property type="project" value="UniProtKB-KW"/>
</dbReference>
<evidence type="ECO:0000256" key="2">
    <source>
        <dbReference type="ARBA" id="ARBA00022485"/>
    </source>
</evidence>
<evidence type="ECO:0000256" key="1">
    <source>
        <dbReference type="ARBA" id="ARBA00022448"/>
    </source>
</evidence>
<evidence type="ECO:0000256" key="3">
    <source>
        <dbReference type="ARBA" id="ARBA00022723"/>
    </source>
</evidence>
<dbReference type="Gene3D" id="3.30.70.20">
    <property type="match status" value="2"/>
</dbReference>
<feature type="region of interest" description="Disordered" evidence="8">
    <location>
        <begin position="1"/>
        <end position="37"/>
    </location>
</feature>
<dbReference type="OrthoDB" id="9808559at2"/>
<dbReference type="InterPro" id="IPR019546">
    <property type="entry name" value="TAT_signal_bac_arc"/>
</dbReference>
<evidence type="ECO:0000256" key="7">
    <source>
        <dbReference type="ARBA" id="ARBA00023014"/>
    </source>
</evidence>
<keyword evidence="7" id="KW-0411">Iron-sulfur</keyword>
<evidence type="ECO:0000256" key="5">
    <source>
        <dbReference type="ARBA" id="ARBA00022982"/>
    </source>
</evidence>
<dbReference type="CDD" id="cd16373">
    <property type="entry name" value="DMSOR_beta_like"/>
    <property type="match status" value="1"/>
</dbReference>
<dbReference type="SUPFAM" id="SSF54862">
    <property type="entry name" value="4Fe-4S ferredoxins"/>
    <property type="match status" value="1"/>
</dbReference>
<dbReference type="PANTHER" id="PTHR24960:SF85">
    <property type="entry name" value="POLYFERREDOXIN PROTEIN VHUB"/>
    <property type="match status" value="1"/>
</dbReference>
<evidence type="ECO:0000313" key="11">
    <source>
        <dbReference type="Proteomes" id="UP000018542"/>
    </source>
</evidence>
<evidence type="ECO:0000256" key="6">
    <source>
        <dbReference type="ARBA" id="ARBA00023004"/>
    </source>
</evidence>
<evidence type="ECO:0000256" key="4">
    <source>
        <dbReference type="ARBA" id="ARBA00022737"/>
    </source>
</evidence>
<dbReference type="NCBIfam" id="TIGR01409">
    <property type="entry name" value="TAT_signal_seq"/>
    <property type="match status" value="1"/>
</dbReference>
<dbReference type="InterPro" id="IPR050157">
    <property type="entry name" value="PSI_iron-sulfur_center"/>
</dbReference>
<dbReference type="InterPro" id="IPR017900">
    <property type="entry name" value="4Fe4S_Fe_S_CS"/>
</dbReference>
<evidence type="ECO:0000259" key="9">
    <source>
        <dbReference type="PROSITE" id="PS51379"/>
    </source>
</evidence>
<dbReference type="PANTHER" id="PTHR24960">
    <property type="entry name" value="PHOTOSYSTEM I IRON-SULFUR CENTER-RELATED"/>
    <property type="match status" value="1"/>
</dbReference>
<dbReference type="RefSeq" id="WP_023785931.1">
    <property type="nucleotide sequence ID" value="NC_022997.1"/>
</dbReference>
<keyword evidence="2" id="KW-0004">4Fe-4S</keyword>
<name>V5SAS5_9HYPH</name>
<feature type="domain" description="4Fe-4S ferredoxin-type" evidence="9">
    <location>
        <begin position="160"/>
        <end position="196"/>
    </location>
</feature>
<keyword evidence="3" id="KW-0479">Metal-binding</keyword>
<dbReference type="PROSITE" id="PS51379">
    <property type="entry name" value="4FE4S_FER_2"/>
    <property type="match status" value="4"/>
</dbReference>
<dbReference type="InterPro" id="IPR004494">
    <property type="entry name" value="MauM_NapG"/>
</dbReference>
<feature type="domain" description="4Fe-4S ferredoxin-type" evidence="9">
    <location>
        <begin position="204"/>
        <end position="235"/>
    </location>
</feature>
<feature type="domain" description="4Fe-4S ferredoxin-type" evidence="9">
    <location>
        <begin position="78"/>
        <end position="111"/>
    </location>
</feature>
<dbReference type="AlphaFoldDB" id="V5SAS5"/>
<dbReference type="PROSITE" id="PS51318">
    <property type="entry name" value="TAT"/>
    <property type="match status" value="1"/>
</dbReference>
<dbReference type="PROSITE" id="PS00198">
    <property type="entry name" value="4FE4S_FER_1"/>
    <property type="match status" value="1"/>
</dbReference>
<keyword evidence="1" id="KW-0813">Transport</keyword>
<dbReference type="Pfam" id="PF12838">
    <property type="entry name" value="Fer4_7"/>
    <property type="match status" value="2"/>
</dbReference>
<dbReference type="NCBIfam" id="NF007012">
    <property type="entry name" value="PRK09476.1"/>
    <property type="match status" value="1"/>
</dbReference>
<evidence type="ECO:0000313" key="10">
    <source>
        <dbReference type="EMBL" id="AHB47537.1"/>
    </source>
</evidence>
<dbReference type="Proteomes" id="UP000018542">
    <property type="component" value="Chromosome"/>
</dbReference>
<dbReference type="EMBL" id="CP006912">
    <property type="protein sequence ID" value="AHB47537.1"/>
    <property type="molecule type" value="Genomic_DNA"/>
</dbReference>
<protein>
    <submittedName>
        <fullName evidence="10">Methylamine utilization protein MauM</fullName>
    </submittedName>
</protein>
<dbReference type="InterPro" id="IPR006311">
    <property type="entry name" value="TAT_signal"/>
</dbReference>
<dbReference type="GO" id="GO:0051539">
    <property type="term" value="F:4 iron, 4 sulfur cluster binding"/>
    <property type="evidence" value="ECO:0007669"/>
    <property type="project" value="UniProtKB-KW"/>
</dbReference>